<evidence type="ECO:0000256" key="5">
    <source>
        <dbReference type="ARBA" id="ARBA00023136"/>
    </source>
</evidence>
<keyword evidence="3 7" id="KW-0812">Transmembrane</keyword>
<comment type="caution">
    <text evidence="10">The sequence shown here is derived from an EMBL/GenBank/DDBJ whole genome shotgun (WGS) entry which is preliminary data.</text>
</comment>
<evidence type="ECO:0000256" key="4">
    <source>
        <dbReference type="ARBA" id="ARBA00022989"/>
    </source>
</evidence>
<keyword evidence="5 7" id="KW-0472">Membrane</keyword>
<feature type="transmembrane region" description="Helical" evidence="7">
    <location>
        <begin position="966"/>
        <end position="983"/>
    </location>
</feature>
<feature type="domain" description="DUF7088" evidence="9">
    <location>
        <begin position="439"/>
        <end position="511"/>
    </location>
</feature>
<dbReference type="RefSeq" id="WP_200345270.1">
    <property type="nucleotide sequence ID" value="NZ_NRSJ01000007.1"/>
</dbReference>
<name>A0AAJ0X9S8_9GAMM</name>
<dbReference type="PANTHER" id="PTHR30294:SF29">
    <property type="entry name" value="MULTIDRUG ABC TRANSPORTER PERMEASE YBHS-RELATED"/>
    <property type="match status" value="1"/>
</dbReference>
<dbReference type="PANTHER" id="PTHR30294">
    <property type="entry name" value="MEMBRANE COMPONENT OF ABC TRANSPORTER YHHJ-RELATED"/>
    <property type="match status" value="1"/>
</dbReference>
<feature type="domain" description="ABC-type uncharacterised transport system" evidence="8">
    <location>
        <begin position="590"/>
        <end position="823"/>
    </location>
</feature>
<dbReference type="InterPro" id="IPR019196">
    <property type="entry name" value="ABC_transp_unknown"/>
</dbReference>
<dbReference type="Pfam" id="PF23357">
    <property type="entry name" value="DUF7088"/>
    <property type="match status" value="2"/>
</dbReference>
<evidence type="ECO:0000256" key="6">
    <source>
        <dbReference type="SAM" id="MobiDB-lite"/>
    </source>
</evidence>
<comment type="subcellular location">
    <subcellularLocation>
        <location evidence="1">Cell membrane</location>
        <topology evidence="1">Multi-pass membrane protein</topology>
    </subcellularLocation>
</comment>
<evidence type="ECO:0000259" key="9">
    <source>
        <dbReference type="Pfam" id="PF23357"/>
    </source>
</evidence>
<organism evidence="10 11">
    <name type="scientific">Halochromatium glycolicum</name>
    <dbReference type="NCBI Taxonomy" id="85075"/>
    <lineage>
        <taxon>Bacteria</taxon>
        <taxon>Pseudomonadati</taxon>
        <taxon>Pseudomonadota</taxon>
        <taxon>Gammaproteobacteria</taxon>
        <taxon>Chromatiales</taxon>
        <taxon>Chromatiaceae</taxon>
        <taxon>Halochromatium</taxon>
    </lineage>
</organism>
<dbReference type="PROSITE" id="PS51257">
    <property type="entry name" value="PROKAR_LIPOPROTEIN"/>
    <property type="match status" value="1"/>
</dbReference>
<feature type="transmembrane region" description="Helical" evidence="7">
    <location>
        <begin position="254"/>
        <end position="270"/>
    </location>
</feature>
<evidence type="ECO:0000313" key="11">
    <source>
        <dbReference type="Proteomes" id="UP001296776"/>
    </source>
</evidence>
<evidence type="ECO:0000259" key="8">
    <source>
        <dbReference type="Pfam" id="PF09822"/>
    </source>
</evidence>
<evidence type="ECO:0000313" key="10">
    <source>
        <dbReference type="EMBL" id="MBK1704092.1"/>
    </source>
</evidence>
<accession>A0AAJ0X9S8</accession>
<sequence length="1000" mass="108960">MADILRTTRKELSSFFGSPVAYLFIGAFLAACLFVFFWVEAFFSRNIADTRPLFDWMPVLLIFLAAALTMRLWSEERRAGTLELLATLPVPTWRLVLGKFLAAWALVAIALALTLPLPLTVAFLGPLDWGPVLGAYLATLLLAAAYIAIGLFVSARTDNPIVALIGTTLVAALFYLIGSPALTNLVGHAGGEVLRLIGSGSRFESITRGVIDLRDLYYYLSLVGAFLILTVDWLERLRWAADSDRRMAHHRWTLLTGLAAANLLAANLWLHQIDGVRADLTRGSVYTLSETTKTYLDQLQEPLLIRGYFSDETHPLLAPLVPRLRDLLREYEAAGNGRVIVELVDPHDDPDLEREAGEQYGIRPVAFQTASKYQAGVVNSYFDILVKYGDSDEVLGFQDLIDVKVRGETDLEVALRNPEYDITRAIKKALYGWQGGGDLFAGISEPLRLTAYVSDPDVLPEPLPELRSELETVLEELQAESNGQFSWKLIDPAGDPALEEEIAQRFGLQPLILDLLDPQPFHFGLVLEQGEQAVPIALPEQLDAAGLRRGLRAAIKRFTPGVLRTIALYQPEAGPSMAGLGGMGGNLGAGASDYSLLEEVLREGFKVERTDLRSGQVPEQTDLLLVLAPQELDARQRFAIDQFLMQGGTVILATSSLDVELGGGQIRAQPLTTGLEDWLADLGVTLGPGLVLDPQNTPFPIPVQRRLGGFLVEELQMLPYPYFPDVREDGLSDDAGITAGMDQLTLTWAAPISLDPETAEAHKVTRLIESSPAAWTRDATDVQPDLETYPDLGFPRGEDTGRKLMGVVLEGRFESAFSDQPSPLLVDHEDGGGPSSDTDGEPTDGEPVGPGDRAEASAGQGQGGASADGGTEEPAAPAQPMISTVVDHSPASARLILLGSSSFLSDTAITLATEATQSRYRAPLTLIQNAIDWSLEDRGLLALRGRGQYGRLLEPVGREQRILLESLNYLLALGGLGLVYALHRSLRRRRERRLARMLEG</sequence>
<dbReference type="GO" id="GO:0005886">
    <property type="term" value="C:plasma membrane"/>
    <property type="evidence" value="ECO:0007669"/>
    <property type="project" value="UniProtKB-SubCell"/>
</dbReference>
<protein>
    <submittedName>
        <fullName evidence="10">ABC transporter permease</fullName>
    </submittedName>
</protein>
<feature type="region of interest" description="Disordered" evidence="6">
    <location>
        <begin position="818"/>
        <end position="876"/>
    </location>
</feature>
<keyword evidence="4 7" id="KW-1133">Transmembrane helix</keyword>
<keyword evidence="2" id="KW-1003">Cell membrane</keyword>
<evidence type="ECO:0000256" key="3">
    <source>
        <dbReference type="ARBA" id="ARBA00022692"/>
    </source>
</evidence>
<proteinExistence type="predicted"/>
<evidence type="ECO:0000256" key="1">
    <source>
        <dbReference type="ARBA" id="ARBA00004651"/>
    </source>
</evidence>
<feature type="transmembrane region" description="Helical" evidence="7">
    <location>
        <begin position="135"/>
        <end position="154"/>
    </location>
</feature>
<feature type="transmembrane region" description="Helical" evidence="7">
    <location>
        <begin position="216"/>
        <end position="234"/>
    </location>
</feature>
<evidence type="ECO:0000256" key="2">
    <source>
        <dbReference type="ARBA" id="ARBA00022475"/>
    </source>
</evidence>
<feature type="domain" description="DUF7088" evidence="9">
    <location>
        <begin position="284"/>
        <end position="386"/>
    </location>
</feature>
<feature type="transmembrane region" description="Helical" evidence="7">
    <location>
        <begin position="20"/>
        <end position="44"/>
    </location>
</feature>
<keyword evidence="11" id="KW-1185">Reference proteome</keyword>
<dbReference type="AlphaFoldDB" id="A0AAJ0X9S8"/>
<dbReference type="Pfam" id="PF09822">
    <property type="entry name" value="ABC_transp_aux"/>
    <property type="match status" value="1"/>
</dbReference>
<gene>
    <name evidence="10" type="ORF">CKO40_05905</name>
</gene>
<dbReference type="Pfam" id="PF12679">
    <property type="entry name" value="ABC2_membrane_2"/>
    <property type="match status" value="1"/>
</dbReference>
<dbReference type="GO" id="GO:0140359">
    <property type="term" value="F:ABC-type transporter activity"/>
    <property type="evidence" value="ECO:0007669"/>
    <property type="project" value="InterPro"/>
</dbReference>
<feature type="transmembrane region" description="Helical" evidence="7">
    <location>
        <begin position="95"/>
        <end position="115"/>
    </location>
</feature>
<feature type="transmembrane region" description="Helical" evidence="7">
    <location>
        <begin position="56"/>
        <end position="74"/>
    </location>
</feature>
<reference evidence="10" key="1">
    <citation type="submission" date="2017-08" db="EMBL/GenBank/DDBJ databases">
        <authorList>
            <person name="Imhoff J.F."/>
            <person name="Rahn T."/>
            <person name="Kuenzel S."/>
            <person name="Neulinger S.C."/>
        </authorList>
    </citation>
    <scope>NUCLEOTIDE SEQUENCE</scope>
    <source>
        <strain evidence="10">DSM 11080</strain>
    </source>
</reference>
<dbReference type="InterPro" id="IPR055396">
    <property type="entry name" value="DUF7088"/>
</dbReference>
<feature type="transmembrane region" description="Helical" evidence="7">
    <location>
        <begin position="161"/>
        <end position="178"/>
    </location>
</feature>
<reference evidence="10" key="2">
    <citation type="journal article" date="2020" name="Microorganisms">
        <title>Osmotic Adaptation and Compatible Solute Biosynthesis of Phototrophic Bacteria as Revealed from Genome Analyses.</title>
        <authorList>
            <person name="Imhoff J.F."/>
            <person name="Rahn T."/>
            <person name="Kunzel S."/>
            <person name="Keller A."/>
            <person name="Neulinger S.C."/>
        </authorList>
    </citation>
    <scope>NUCLEOTIDE SEQUENCE</scope>
    <source>
        <strain evidence="10">DSM 11080</strain>
    </source>
</reference>
<dbReference type="Proteomes" id="UP001296776">
    <property type="component" value="Unassembled WGS sequence"/>
</dbReference>
<dbReference type="EMBL" id="NRSJ01000007">
    <property type="protein sequence ID" value="MBK1704092.1"/>
    <property type="molecule type" value="Genomic_DNA"/>
</dbReference>
<dbReference type="InterPro" id="IPR051449">
    <property type="entry name" value="ABC-2_transporter_component"/>
</dbReference>
<evidence type="ECO:0000256" key="7">
    <source>
        <dbReference type="SAM" id="Phobius"/>
    </source>
</evidence>